<name>A0AAE0HLA7_9PEZI</name>
<dbReference type="GeneID" id="87844208"/>
<comment type="caution">
    <text evidence="2">The sequence shown here is derived from an EMBL/GenBank/DDBJ whole genome shotgun (WGS) entry which is preliminary data.</text>
</comment>
<feature type="compositionally biased region" description="Pro residues" evidence="1">
    <location>
        <begin position="274"/>
        <end position="283"/>
    </location>
</feature>
<dbReference type="AlphaFoldDB" id="A0AAE0HLA7"/>
<feature type="compositionally biased region" description="Low complexity" evidence="1">
    <location>
        <begin position="83"/>
        <end position="99"/>
    </location>
</feature>
<evidence type="ECO:0000313" key="3">
    <source>
        <dbReference type="Proteomes" id="UP001278766"/>
    </source>
</evidence>
<dbReference type="RefSeq" id="XP_062662162.1">
    <property type="nucleotide sequence ID" value="XM_062807260.1"/>
</dbReference>
<feature type="compositionally biased region" description="Polar residues" evidence="1">
    <location>
        <begin position="286"/>
        <end position="304"/>
    </location>
</feature>
<dbReference type="Proteomes" id="UP001278766">
    <property type="component" value="Unassembled WGS sequence"/>
</dbReference>
<reference evidence="2" key="2">
    <citation type="submission" date="2023-06" db="EMBL/GenBank/DDBJ databases">
        <authorList>
            <consortium name="Lawrence Berkeley National Laboratory"/>
            <person name="Haridas S."/>
            <person name="Hensen N."/>
            <person name="Bonometti L."/>
            <person name="Westerberg I."/>
            <person name="Brannstrom I.O."/>
            <person name="Guillou S."/>
            <person name="Cros-Aarteil S."/>
            <person name="Calhoun S."/>
            <person name="Kuo A."/>
            <person name="Mondo S."/>
            <person name="Pangilinan J."/>
            <person name="Riley R."/>
            <person name="Labutti K."/>
            <person name="Andreopoulos B."/>
            <person name="Lipzen A."/>
            <person name="Chen C."/>
            <person name="Yanf M."/>
            <person name="Daum C."/>
            <person name="Ng V."/>
            <person name="Clum A."/>
            <person name="Steindorff A."/>
            <person name="Ohm R."/>
            <person name="Martin F."/>
            <person name="Silar P."/>
            <person name="Natvig D."/>
            <person name="Lalanne C."/>
            <person name="Gautier V."/>
            <person name="Ament-Velasquez S.L."/>
            <person name="Kruys A."/>
            <person name="Hutchinson M.I."/>
            <person name="Powell A.J."/>
            <person name="Barry K."/>
            <person name="Miller A.N."/>
            <person name="Grigoriev I.V."/>
            <person name="Debuchy R."/>
            <person name="Gladieux P."/>
            <person name="Thoren M.H."/>
            <person name="Johannesson H."/>
        </authorList>
    </citation>
    <scope>NUCLEOTIDE SEQUENCE</scope>
    <source>
        <strain evidence="2">CBS 168.71</strain>
    </source>
</reference>
<evidence type="ECO:0000313" key="2">
    <source>
        <dbReference type="EMBL" id="KAK3298648.1"/>
    </source>
</evidence>
<feature type="region of interest" description="Disordered" evidence="1">
    <location>
        <begin position="65"/>
        <end position="99"/>
    </location>
</feature>
<proteinExistence type="predicted"/>
<keyword evidence="3" id="KW-1185">Reference proteome</keyword>
<feature type="compositionally biased region" description="Low complexity" evidence="1">
    <location>
        <begin position="116"/>
        <end position="133"/>
    </location>
</feature>
<dbReference type="EMBL" id="JAUEPN010000002">
    <property type="protein sequence ID" value="KAK3298648.1"/>
    <property type="molecule type" value="Genomic_DNA"/>
</dbReference>
<protein>
    <submittedName>
        <fullName evidence="2">Uncharacterized protein</fullName>
    </submittedName>
</protein>
<feature type="region of interest" description="Disordered" evidence="1">
    <location>
        <begin position="234"/>
        <end position="329"/>
    </location>
</feature>
<sequence length="388" mass="42504">MPISKMNTITFVVPLTRNDFSHSIGSEDSMTPPRLPLTPMPPKLTAVYSAVFDSEDDIYSDYSDSFRSNSSNDLSFDKRSITPSPLSLKPPSSEGKKPSSLITIAVERSRAAASVTAAVTASSPTSSTTSSSSDWESYFTDDEADKTDSDGDYLPVAQKVAAAFIIDNRPMSRSAAESLTNLLADLKKSDDRCRRVRKQPPRLPATRIINAICKNIATNLEWYGNTAARLQVNHAQNQQEQQEQRHQTTTNAPPPIPPRPRPKLTPKTNTSPYPTSPSNPRPLPFRTTTHNNPPKSPIQTPSFSQHRRHNHHPTPPFPAPRGGGPATQTAPIPIPPNAAQRAAQRIDTEYYALPMDQSLVNERRQLAGAGPLGRGERARPGRGTYLCP</sequence>
<feature type="compositionally biased region" description="Low complexity" evidence="1">
    <location>
        <begin position="65"/>
        <end position="74"/>
    </location>
</feature>
<reference evidence="2" key="1">
    <citation type="journal article" date="2023" name="Mol. Phylogenet. Evol.">
        <title>Genome-scale phylogeny and comparative genomics of the fungal order Sordariales.</title>
        <authorList>
            <person name="Hensen N."/>
            <person name="Bonometti L."/>
            <person name="Westerberg I."/>
            <person name="Brannstrom I.O."/>
            <person name="Guillou S."/>
            <person name="Cros-Aarteil S."/>
            <person name="Calhoun S."/>
            <person name="Haridas S."/>
            <person name="Kuo A."/>
            <person name="Mondo S."/>
            <person name="Pangilinan J."/>
            <person name="Riley R."/>
            <person name="LaButti K."/>
            <person name="Andreopoulos B."/>
            <person name="Lipzen A."/>
            <person name="Chen C."/>
            <person name="Yan M."/>
            <person name="Daum C."/>
            <person name="Ng V."/>
            <person name="Clum A."/>
            <person name="Steindorff A."/>
            <person name="Ohm R.A."/>
            <person name="Martin F."/>
            <person name="Silar P."/>
            <person name="Natvig D.O."/>
            <person name="Lalanne C."/>
            <person name="Gautier V."/>
            <person name="Ament-Velasquez S.L."/>
            <person name="Kruys A."/>
            <person name="Hutchinson M.I."/>
            <person name="Powell A.J."/>
            <person name="Barry K."/>
            <person name="Miller A.N."/>
            <person name="Grigoriev I.V."/>
            <person name="Debuchy R."/>
            <person name="Gladieux P."/>
            <person name="Hiltunen Thoren M."/>
            <person name="Johannesson H."/>
        </authorList>
    </citation>
    <scope>NUCLEOTIDE SEQUENCE</scope>
    <source>
        <strain evidence="2">CBS 168.71</strain>
    </source>
</reference>
<evidence type="ECO:0000256" key="1">
    <source>
        <dbReference type="SAM" id="MobiDB-lite"/>
    </source>
</evidence>
<gene>
    <name evidence="2" type="ORF">B0H64DRAFT_454072</name>
</gene>
<feature type="compositionally biased region" description="Low complexity" evidence="1">
    <location>
        <begin position="234"/>
        <end position="251"/>
    </location>
</feature>
<organism evidence="2 3">
    <name type="scientific">Chaetomium fimeti</name>
    <dbReference type="NCBI Taxonomy" id="1854472"/>
    <lineage>
        <taxon>Eukaryota</taxon>
        <taxon>Fungi</taxon>
        <taxon>Dikarya</taxon>
        <taxon>Ascomycota</taxon>
        <taxon>Pezizomycotina</taxon>
        <taxon>Sordariomycetes</taxon>
        <taxon>Sordariomycetidae</taxon>
        <taxon>Sordariales</taxon>
        <taxon>Chaetomiaceae</taxon>
        <taxon>Chaetomium</taxon>
    </lineage>
</organism>
<feature type="region of interest" description="Disordered" evidence="1">
    <location>
        <begin position="116"/>
        <end position="151"/>
    </location>
</feature>
<feature type="region of interest" description="Disordered" evidence="1">
    <location>
        <begin position="365"/>
        <end position="388"/>
    </location>
</feature>
<accession>A0AAE0HLA7</accession>